<reference evidence="2 3" key="1">
    <citation type="submission" date="2020-01" db="EMBL/GenBank/DDBJ databases">
        <title>Insect and environment-associated Actinomycetes.</title>
        <authorList>
            <person name="Currrie C."/>
            <person name="Chevrette M."/>
            <person name="Carlson C."/>
            <person name="Stubbendieck R."/>
            <person name="Wendt-Pienkowski E."/>
        </authorList>
    </citation>
    <scope>NUCLEOTIDE SEQUENCE [LARGE SCALE GENOMIC DNA]</scope>
    <source>
        <strain evidence="2 3">SID8189</strain>
    </source>
</reference>
<dbReference type="PANTHER" id="PTHR37017">
    <property type="entry name" value="AB HYDROLASE-1 DOMAIN-CONTAINING PROTEIN-RELATED"/>
    <property type="match status" value="1"/>
</dbReference>
<name>A0A9X5CN37_9ACTN</name>
<dbReference type="AlphaFoldDB" id="A0A9X5CN37"/>
<dbReference type="EMBL" id="JAAGNA010000540">
    <property type="protein sequence ID" value="NEC50056.1"/>
    <property type="molecule type" value="Genomic_DNA"/>
</dbReference>
<dbReference type="Gene3D" id="3.40.50.1820">
    <property type="entry name" value="alpha/beta hydrolase"/>
    <property type="match status" value="1"/>
</dbReference>
<dbReference type="RefSeq" id="WP_163089210.1">
    <property type="nucleotide sequence ID" value="NZ_JAAGNA010000540.1"/>
</dbReference>
<comment type="caution">
    <text evidence="2">The sequence shown here is derived from an EMBL/GenBank/DDBJ whole genome shotgun (WGS) entry which is preliminary data.</text>
</comment>
<dbReference type="SUPFAM" id="SSF53474">
    <property type="entry name" value="alpha/beta-Hydrolases"/>
    <property type="match status" value="1"/>
</dbReference>
<keyword evidence="2" id="KW-0378">Hydrolase</keyword>
<dbReference type="Proteomes" id="UP000471745">
    <property type="component" value="Unassembled WGS sequence"/>
</dbReference>
<dbReference type="GO" id="GO:0016787">
    <property type="term" value="F:hydrolase activity"/>
    <property type="evidence" value="ECO:0007669"/>
    <property type="project" value="UniProtKB-KW"/>
</dbReference>
<evidence type="ECO:0000259" key="1">
    <source>
        <dbReference type="Pfam" id="PF12697"/>
    </source>
</evidence>
<dbReference type="Pfam" id="PF12697">
    <property type="entry name" value="Abhydrolase_6"/>
    <property type="match status" value="1"/>
</dbReference>
<dbReference type="InterPro" id="IPR052897">
    <property type="entry name" value="Sec-Metab_Biosynth_Hydrolase"/>
</dbReference>
<gene>
    <name evidence="2" type="ORF">G3I18_15950</name>
</gene>
<dbReference type="InterPro" id="IPR000073">
    <property type="entry name" value="AB_hydrolase_1"/>
</dbReference>
<feature type="domain" description="AB hydrolase-1" evidence="1">
    <location>
        <begin position="12"/>
        <end position="233"/>
    </location>
</feature>
<evidence type="ECO:0000313" key="3">
    <source>
        <dbReference type="Proteomes" id="UP000471745"/>
    </source>
</evidence>
<evidence type="ECO:0000313" key="2">
    <source>
        <dbReference type="EMBL" id="NEC50056.1"/>
    </source>
</evidence>
<dbReference type="InterPro" id="IPR029058">
    <property type="entry name" value="AB_hydrolase_fold"/>
</dbReference>
<sequence length="244" mass="25288">MFHRSRTPKPTVVLVHGAFADSTSWNDVARELRREGHPVVAAANPLRGLSGDAAYVREVLAGVEGPVVLVGHSYGGSVVTAAAVGADNVRALVYIAAFIPDKGESALDLAARFPGSSLGEALRPTPVTLPDGSPGMEFTIDQAKFPHQFAADVPEGVAQLMAVTQRPVTGAALEEPAPEPGWRTLPSWAVVATEDLNIPAAAQSHMAKRAGAEVTELEASHAASVSHPQEVAGVVMAAAASVER</sequence>
<organism evidence="2 3">
    <name type="scientific">Actinospica acidiphila</name>
    <dbReference type="NCBI Taxonomy" id="304899"/>
    <lineage>
        <taxon>Bacteria</taxon>
        <taxon>Bacillati</taxon>
        <taxon>Actinomycetota</taxon>
        <taxon>Actinomycetes</taxon>
        <taxon>Catenulisporales</taxon>
        <taxon>Actinospicaceae</taxon>
        <taxon>Actinospica</taxon>
    </lineage>
</organism>
<protein>
    <submittedName>
        <fullName evidence="2">Alpha/beta hydrolase</fullName>
    </submittedName>
</protein>
<dbReference type="PANTHER" id="PTHR37017:SF11">
    <property type="entry name" value="ESTERASE_LIPASE_THIOESTERASE DOMAIN-CONTAINING PROTEIN"/>
    <property type="match status" value="1"/>
</dbReference>
<accession>A0A9X5CN37</accession>
<keyword evidence="3" id="KW-1185">Reference proteome</keyword>
<proteinExistence type="predicted"/>